<evidence type="ECO:0000256" key="3">
    <source>
        <dbReference type="ARBA" id="ARBA00023277"/>
    </source>
</evidence>
<dbReference type="RefSeq" id="WP_273613022.1">
    <property type="nucleotide sequence ID" value="NZ_CP117416.1"/>
</dbReference>
<dbReference type="Gene3D" id="2.60.40.10">
    <property type="entry name" value="Immunoglobulins"/>
    <property type="match status" value="1"/>
</dbReference>
<evidence type="ECO:0000313" key="8">
    <source>
        <dbReference type="Proteomes" id="UP001220509"/>
    </source>
</evidence>
<dbReference type="PROSITE" id="PS50022">
    <property type="entry name" value="FA58C_3"/>
    <property type="match status" value="1"/>
</dbReference>
<evidence type="ECO:0000313" key="7">
    <source>
        <dbReference type="EMBL" id="WCT54507.1"/>
    </source>
</evidence>
<evidence type="ECO:0000256" key="1">
    <source>
        <dbReference type="ARBA" id="ARBA00022729"/>
    </source>
</evidence>
<keyword evidence="4" id="KW-0624">Polysaccharide degradation</keyword>
<proteinExistence type="predicted"/>
<gene>
    <name evidence="7" type="ORF">PQ456_15015</name>
</gene>
<evidence type="ECO:0000256" key="2">
    <source>
        <dbReference type="ARBA" id="ARBA00023001"/>
    </source>
</evidence>
<feature type="domain" description="F5/8 type C" evidence="6">
    <location>
        <begin position="616"/>
        <end position="715"/>
    </location>
</feature>
<dbReference type="InterPro" id="IPR000421">
    <property type="entry name" value="FA58C"/>
</dbReference>
<keyword evidence="8" id="KW-1185">Reference proteome</keyword>
<dbReference type="Proteomes" id="UP001220509">
    <property type="component" value="Chromosome"/>
</dbReference>
<dbReference type="SUPFAM" id="SSF49785">
    <property type="entry name" value="Galactose-binding domain-like"/>
    <property type="match status" value="1"/>
</dbReference>
<name>A0AAX3LXD4_9BACL</name>
<dbReference type="Pfam" id="PF00754">
    <property type="entry name" value="F5_F8_type_C"/>
    <property type="match status" value="1"/>
</dbReference>
<dbReference type="InterPro" id="IPR014756">
    <property type="entry name" value="Ig_E-set"/>
</dbReference>
<dbReference type="SUPFAM" id="SSF81296">
    <property type="entry name" value="E set domains"/>
    <property type="match status" value="1"/>
</dbReference>
<organism evidence="7 8">
    <name type="scientific">Paenibacillus kyungheensis</name>
    <dbReference type="NCBI Taxonomy" id="1452732"/>
    <lineage>
        <taxon>Bacteria</taxon>
        <taxon>Bacillati</taxon>
        <taxon>Bacillota</taxon>
        <taxon>Bacilli</taxon>
        <taxon>Bacillales</taxon>
        <taxon>Paenibacillaceae</taxon>
        <taxon>Paenibacillus</taxon>
    </lineage>
</organism>
<keyword evidence="3" id="KW-0119">Carbohydrate metabolism</keyword>
<dbReference type="InterPro" id="IPR008979">
    <property type="entry name" value="Galactose-bd-like_sf"/>
</dbReference>
<dbReference type="InterPro" id="IPR005102">
    <property type="entry name" value="Carbo-bd_X2"/>
</dbReference>
<feature type="chain" id="PRO_5043320860" evidence="5">
    <location>
        <begin position="29"/>
        <end position="875"/>
    </location>
</feature>
<keyword evidence="2" id="KW-0136">Cellulose degradation</keyword>
<dbReference type="KEGG" id="pka:PQ456_15015"/>
<dbReference type="EMBL" id="CP117416">
    <property type="protein sequence ID" value="WCT54507.1"/>
    <property type="molecule type" value="Genomic_DNA"/>
</dbReference>
<dbReference type="Gene3D" id="2.60.120.260">
    <property type="entry name" value="Galactose-binding domain-like"/>
    <property type="match status" value="1"/>
</dbReference>
<feature type="signal peptide" evidence="5">
    <location>
        <begin position="1"/>
        <end position="28"/>
    </location>
</feature>
<reference evidence="7 8" key="1">
    <citation type="submission" date="2023-02" db="EMBL/GenBank/DDBJ databases">
        <title>Genome sequence of Paenibacillus kyungheensis KACC 18744.</title>
        <authorList>
            <person name="Kim S."/>
            <person name="Heo J."/>
            <person name="Kwon S.-W."/>
        </authorList>
    </citation>
    <scope>NUCLEOTIDE SEQUENCE [LARGE SCALE GENOMIC DNA]</scope>
    <source>
        <strain evidence="7 8">KACC 18744</strain>
    </source>
</reference>
<protein>
    <submittedName>
        <fullName evidence="7">X2-like carbohydrate binding domain-containing protein</fullName>
    </submittedName>
</protein>
<dbReference type="Pfam" id="PF03442">
    <property type="entry name" value="CBM_X2"/>
    <property type="match status" value="1"/>
</dbReference>
<dbReference type="InterPro" id="IPR013783">
    <property type="entry name" value="Ig-like_fold"/>
</dbReference>
<accession>A0AAX3LXD4</accession>
<keyword evidence="1 5" id="KW-0732">Signal</keyword>
<evidence type="ECO:0000256" key="5">
    <source>
        <dbReference type="SAM" id="SignalP"/>
    </source>
</evidence>
<evidence type="ECO:0000256" key="4">
    <source>
        <dbReference type="ARBA" id="ARBA00023326"/>
    </source>
</evidence>
<dbReference type="AlphaFoldDB" id="A0AAX3LXD4"/>
<evidence type="ECO:0000259" key="6">
    <source>
        <dbReference type="PROSITE" id="PS50022"/>
    </source>
</evidence>
<dbReference type="GO" id="GO:0030245">
    <property type="term" value="P:cellulose catabolic process"/>
    <property type="evidence" value="ECO:0007669"/>
    <property type="project" value="UniProtKB-KW"/>
</dbReference>
<dbReference type="InterPro" id="IPR011050">
    <property type="entry name" value="Pectin_lyase_fold/virulence"/>
</dbReference>
<dbReference type="SUPFAM" id="SSF51126">
    <property type="entry name" value="Pectin lyase-like"/>
    <property type="match status" value="1"/>
</dbReference>
<sequence>MPNIKKACIGLVLFTLLFTLFPTYSANANTSLDSPKNALSGNAPNPYGGTDYYLDATNGKDTNDGKSIDTAWQTLQKANNTTFQPGDRILLKSGESWQNQQLWPKGSGTAGKPIVIDRYGDETLGKPYIATNGKVDNPLQYINGDFVKDKNKVGLTGAVVLRNQQYWEIHNLELSNDDDFNTDINVSAKTKSVVRDGISISINADLLEGNDKIMDYFRISDNYIHNIDGPTDWQKIHYGGIVFQVFGEKSYKSYDEGAYYFQDVRIENNRFYQTELHAIEFAFNWFYDRDASSGEYDETGKFHEGWEQLWVKNRDLYSRDVYIGHNYAEDIGQGAIQLANTKDMIVEYNEVNGYLQRYNAVSCGLYLWAGADTVMQYNEVYGGPYGEYDGTPWDLEFTNFNVTYQYNYSHDNAAGWMAYMGNSSNSIARYNLSVNDNGVIVKNMLSTNYSPTYFLNNVFVYDASKMDWFHDEVFKDTVYFLNNVFYNTSTTTPTKWYRKEGALNKAVFSNNAYYEAGGVQSAQQPADAHAVLADPQFVADPADYKRGNGVANIVDSAANFKVKPTSPLIDTGRYNVHAGQADFFNNHLYYGDNIDIGIQESPIGTKVESPVDTNPIENEQPAPRENLALHQQISANYTHPNKGLEATNLVDGKTTTRWASPDEVTYPIEITINFGKPIAFDEVYLDEYVDSGTDPRILEYELQQYDEATDTWTTFEKQTNGLGTNVSLKDFGHITSSQLRLLIDSVKSDATGTPTLTEIQVYNNNSTENPQQPTTSITSATYDLNPSKQNDPANQVTWDVYLNGDTLSTIRYIGTEGNVLSSLTEGKDYTVNGDTYTLTRSFLTTRAVGKSGLQLEFASGAQLKIDLNIINSTDT</sequence>